<evidence type="ECO:0000313" key="2">
    <source>
        <dbReference type="EMBL" id="KAJ0217216.1"/>
    </source>
</evidence>
<protein>
    <submittedName>
        <fullName evidence="2">Uncharacterized protein</fullName>
    </submittedName>
</protein>
<dbReference type="Proteomes" id="UP000235145">
    <property type="component" value="Unassembled WGS sequence"/>
</dbReference>
<gene>
    <name evidence="2" type="ORF">LSAT_V11C300145590</name>
</gene>
<dbReference type="EMBL" id="NBSK02000003">
    <property type="protein sequence ID" value="KAJ0217216.1"/>
    <property type="molecule type" value="Genomic_DNA"/>
</dbReference>
<organism evidence="2 3">
    <name type="scientific">Lactuca sativa</name>
    <name type="common">Garden lettuce</name>
    <dbReference type="NCBI Taxonomy" id="4236"/>
    <lineage>
        <taxon>Eukaryota</taxon>
        <taxon>Viridiplantae</taxon>
        <taxon>Streptophyta</taxon>
        <taxon>Embryophyta</taxon>
        <taxon>Tracheophyta</taxon>
        <taxon>Spermatophyta</taxon>
        <taxon>Magnoliopsida</taxon>
        <taxon>eudicotyledons</taxon>
        <taxon>Gunneridae</taxon>
        <taxon>Pentapetalae</taxon>
        <taxon>asterids</taxon>
        <taxon>campanulids</taxon>
        <taxon>Asterales</taxon>
        <taxon>Asteraceae</taxon>
        <taxon>Cichorioideae</taxon>
        <taxon>Cichorieae</taxon>
        <taxon>Lactucinae</taxon>
        <taxon>Lactuca</taxon>
    </lineage>
</organism>
<evidence type="ECO:0000313" key="3">
    <source>
        <dbReference type="Proteomes" id="UP000235145"/>
    </source>
</evidence>
<name>A0A9R1W2J6_LACSA</name>
<evidence type="ECO:0000256" key="1">
    <source>
        <dbReference type="SAM" id="MobiDB-lite"/>
    </source>
</evidence>
<sequence>MIAYHVIAVKTAAYVMALHLEHDAQVKKGESGGCRCDSSAGKHRRPKAPPVEDGRRGSSAIERRKARTKHRSDGGQTSNVINLRALLSNCICIL</sequence>
<accession>A0A9R1W2J6</accession>
<proteinExistence type="predicted"/>
<comment type="caution">
    <text evidence="2">The sequence shown here is derived from an EMBL/GenBank/DDBJ whole genome shotgun (WGS) entry which is preliminary data.</text>
</comment>
<reference evidence="2 3" key="1">
    <citation type="journal article" date="2017" name="Nat. Commun.">
        <title>Genome assembly with in vitro proximity ligation data and whole-genome triplication in lettuce.</title>
        <authorList>
            <person name="Reyes-Chin-Wo S."/>
            <person name="Wang Z."/>
            <person name="Yang X."/>
            <person name="Kozik A."/>
            <person name="Arikit S."/>
            <person name="Song C."/>
            <person name="Xia L."/>
            <person name="Froenicke L."/>
            <person name="Lavelle D.O."/>
            <person name="Truco M.J."/>
            <person name="Xia R."/>
            <person name="Zhu S."/>
            <person name="Xu C."/>
            <person name="Xu H."/>
            <person name="Xu X."/>
            <person name="Cox K."/>
            <person name="Korf I."/>
            <person name="Meyers B.C."/>
            <person name="Michelmore R.W."/>
        </authorList>
    </citation>
    <scope>NUCLEOTIDE SEQUENCE [LARGE SCALE GENOMIC DNA]</scope>
    <source>
        <strain evidence="3">cv. Salinas</strain>
        <tissue evidence="2">Seedlings</tissue>
    </source>
</reference>
<feature type="region of interest" description="Disordered" evidence="1">
    <location>
        <begin position="28"/>
        <end position="77"/>
    </location>
</feature>
<keyword evidence="3" id="KW-1185">Reference proteome</keyword>
<dbReference type="AlphaFoldDB" id="A0A9R1W2J6"/>